<evidence type="ECO:0000313" key="3">
    <source>
        <dbReference type="Proteomes" id="UP000004079"/>
    </source>
</evidence>
<gene>
    <name evidence="2" type="ORF">HMPREF0971_00738</name>
</gene>
<feature type="transmembrane region" description="Helical" evidence="1">
    <location>
        <begin position="45"/>
        <end position="67"/>
    </location>
</feature>
<organism evidence="2 3">
    <name type="scientific">Segatella oris F0302</name>
    <dbReference type="NCBI Taxonomy" id="649760"/>
    <lineage>
        <taxon>Bacteria</taxon>
        <taxon>Pseudomonadati</taxon>
        <taxon>Bacteroidota</taxon>
        <taxon>Bacteroidia</taxon>
        <taxon>Bacteroidales</taxon>
        <taxon>Prevotellaceae</taxon>
        <taxon>Segatella</taxon>
    </lineage>
</organism>
<keyword evidence="1" id="KW-0812">Transmembrane</keyword>
<evidence type="ECO:0000313" key="2">
    <source>
        <dbReference type="EMBL" id="EFB32862.1"/>
    </source>
</evidence>
<evidence type="ECO:0000256" key="1">
    <source>
        <dbReference type="SAM" id="Phobius"/>
    </source>
</evidence>
<dbReference type="AlphaFoldDB" id="D1QP48"/>
<keyword evidence="1" id="KW-0472">Membrane</keyword>
<name>D1QP48_9BACT</name>
<proteinExistence type="predicted"/>
<dbReference type="Proteomes" id="UP000004079">
    <property type="component" value="Unassembled WGS sequence"/>
</dbReference>
<dbReference type="HOGENOM" id="CLU_2643907_0_0_10"/>
<feature type="non-terminal residue" evidence="2">
    <location>
        <position position="1"/>
    </location>
</feature>
<accession>D1QP48</accession>
<sequence>QSNEKEMTITIFMLSFYWRIAWNSICLRENADKSMQAENRIVLPFVVMTEALTYMLSVCFLFCLILWKACGLHLSV</sequence>
<dbReference type="RefSeq" id="WP_004371755.1">
    <property type="nucleotide sequence ID" value="NZ_GG703883.1"/>
</dbReference>
<keyword evidence="1" id="KW-1133">Transmembrane helix</keyword>
<protein>
    <submittedName>
        <fullName evidence="2">Uncharacterized protein</fullName>
    </submittedName>
</protein>
<dbReference type="EMBL" id="ACUZ02000009">
    <property type="protein sequence ID" value="EFB32862.1"/>
    <property type="molecule type" value="Genomic_DNA"/>
</dbReference>
<reference evidence="2 3" key="1">
    <citation type="submission" date="2009-11" db="EMBL/GenBank/DDBJ databases">
        <authorList>
            <person name="Weinstock G."/>
            <person name="Sodergren E."/>
            <person name="Clifton S."/>
            <person name="Fulton L."/>
            <person name="Fulton B."/>
            <person name="Courtney L."/>
            <person name="Fronick C."/>
            <person name="Harrison M."/>
            <person name="Strong C."/>
            <person name="Farmer C."/>
            <person name="Delahaunty K."/>
            <person name="Markovic C."/>
            <person name="Hall O."/>
            <person name="Minx P."/>
            <person name="Tomlinson C."/>
            <person name="Mitreva M."/>
            <person name="Nelson J."/>
            <person name="Hou S."/>
            <person name="Wollam A."/>
            <person name="Pepin K.H."/>
            <person name="Johnson M."/>
            <person name="Bhonagiri V."/>
            <person name="Nash W.E."/>
            <person name="Warren W."/>
            <person name="Chinwalla A."/>
            <person name="Mardis E.R."/>
            <person name="Wilson R.K."/>
        </authorList>
    </citation>
    <scope>NUCLEOTIDE SEQUENCE [LARGE SCALE GENOMIC DNA]</scope>
    <source>
        <strain evidence="2 3">F0302</strain>
    </source>
</reference>
<dbReference type="STRING" id="649760.HMPREF0971_00736"/>
<comment type="caution">
    <text evidence="2">The sequence shown here is derived from an EMBL/GenBank/DDBJ whole genome shotgun (WGS) entry which is preliminary data.</text>
</comment>